<reference evidence="1 2" key="1">
    <citation type="submission" date="2017-09" db="EMBL/GenBank/DDBJ databases">
        <title>Large-scale bioinformatics analysis of Bacillus genomes uncovers conserved roles of natural products in bacterial physiology.</title>
        <authorList>
            <consortium name="Agbiome Team Llc"/>
            <person name="Bleich R.M."/>
            <person name="Grubbs K.J."/>
            <person name="Santa Maria K.C."/>
            <person name="Allen S.E."/>
            <person name="Farag S."/>
            <person name="Shank E.A."/>
            <person name="Bowers A."/>
        </authorList>
    </citation>
    <scope>NUCLEOTIDE SEQUENCE [LARGE SCALE GENOMIC DNA]</scope>
    <source>
        <strain evidence="1 2">AFS094940</strain>
    </source>
</reference>
<gene>
    <name evidence="1" type="ORF">CON01_30325</name>
</gene>
<dbReference type="Proteomes" id="UP000220127">
    <property type="component" value="Unassembled WGS sequence"/>
</dbReference>
<protein>
    <recommendedName>
        <fullName evidence="3">Antimicrobial protein</fullName>
    </recommendedName>
</protein>
<evidence type="ECO:0000313" key="1">
    <source>
        <dbReference type="EMBL" id="PED10792.1"/>
    </source>
</evidence>
<comment type="caution">
    <text evidence="1">The sequence shown here is derived from an EMBL/GenBank/DDBJ whole genome shotgun (WGS) entry which is preliminary data.</text>
</comment>
<organism evidence="1 2">
    <name type="scientific">Bacillus thuringiensis</name>
    <dbReference type="NCBI Taxonomy" id="1428"/>
    <lineage>
        <taxon>Bacteria</taxon>
        <taxon>Bacillati</taxon>
        <taxon>Bacillota</taxon>
        <taxon>Bacilli</taxon>
        <taxon>Bacillales</taxon>
        <taxon>Bacillaceae</taxon>
        <taxon>Bacillus</taxon>
        <taxon>Bacillus cereus group</taxon>
    </lineage>
</organism>
<name>A0A9X6TUK2_BACTU</name>
<dbReference type="RefSeq" id="WP_097877826.1">
    <property type="nucleotide sequence ID" value="NZ_NTRM01000072.1"/>
</dbReference>
<dbReference type="EMBL" id="NVMD01000041">
    <property type="protein sequence ID" value="PED10792.1"/>
    <property type="molecule type" value="Genomic_DNA"/>
</dbReference>
<evidence type="ECO:0008006" key="3">
    <source>
        <dbReference type="Google" id="ProtNLM"/>
    </source>
</evidence>
<evidence type="ECO:0000313" key="2">
    <source>
        <dbReference type="Proteomes" id="UP000220127"/>
    </source>
</evidence>
<proteinExistence type="predicted"/>
<accession>A0A9X6TUK2</accession>
<sequence>MFKKLVVGTLATGIALTGGIGAASAHSETYERCYKPLEDITYKNGIYYKQEFNTENVFRNAYTDNEGITWYFKKYEISRYCGGYFAYYEGRKY</sequence>
<dbReference type="AlphaFoldDB" id="A0A9X6TUK2"/>